<organism evidence="6">
    <name type="scientific">Microvirga ossetica</name>
    <dbReference type="NCBI Taxonomy" id="1882682"/>
    <lineage>
        <taxon>Bacteria</taxon>
        <taxon>Pseudomonadati</taxon>
        <taxon>Pseudomonadota</taxon>
        <taxon>Alphaproteobacteria</taxon>
        <taxon>Hyphomicrobiales</taxon>
        <taxon>Methylobacteriaceae</taxon>
        <taxon>Microvirga</taxon>
    </lineage>
</organism>
<dbReference type="SUPFAM" id="SSF49313">
    <property type="entry name" value="Cadherin-like"/>
    <property type="match status" value="1"/>
</dbReference>
<dbReference type="CDD" id="cd11304">
    <property type="entry name" value="Cadherin_repeat"/>
    <property type="match status" value="1"/>
</dbReference>
<name>A0A1B2EEL7_9HYPH</name>
<dbReference type="Gene3D" id="2.150.10.10">
    <property type="entry name" value="Serralysin-like metalloprotease, C-terminal"/>
    <property type="match status" value="1"/>
</dbReference>
<keyword evidence="3" id="KW-0472">Membrane</keyword>
<dbReference type="PANTHER" id="PTHR24028:SF328">
    <property type="entry name" value="CADHERIN-3"/>
    <property type="match status" value="1"/>
</dbReference>
<dbReference type="GO" id="GO:0007156">
    <property type="term" value="P:homophilic cell adhesion via plasma membrane adhesion molecules"/>
    <property type="evidence" value="ECO:0007669"/>
    <property type="project" value="InterPro"/>
</dbReference>
<dbReference type="InterPro" id="IPR011049">
    <property type="entry name" value="Serralysin-like_metalloprot_C"/>
</dbReference>
<dbReference type="PROSITE" id="PS00330">
    <property type="entry name" value="HEMOLYSIN_CALCIUM"/>
    <property type="match status" value="1"/>
</dbReference>
<feature type="domain" description="Cadherin" evidence="5">
    <location>
        <begin position="865"/>
        <end position="958"/>
    </location>
</feature>
<evidence type="ECO:0000256" key="4">
    <source>
        <dbReference type="ARBA" id="ARBA00023180"/>
    </source>
</evidence>
<dbReference type="InterPro" id="IPR001343">
    <property type="entry name" value="Hemolysn_Ca-bd"/>
</dbReference>
<comment type="subcellular location">
    <subcellularLocation>
        <location evidence="1">Membrane</location>
        <topology evidence="1">Single-pass membrane protein</topology>
    </subcellularLocation>
</comment>
<dbReference type="PRINTS" id="PR00313">
    <property type="entry name" value="CABNDNGRPT"/>
</dbReference>
<dbReference type="Pfam" id="PF00028">
    <property type="entry name" value="Cadherin"/>
    <property type="match status" value="1"/>
</dbReference>
<dbReference type="InterPro" id="IPR018511">
    <property type="entry name" value="Hemolysin-typ_Ca-bd_CS"/>
</dbReference>
<protein>
    <recommendedName>
        <fullName evidence="5">Cadherin domain-containing protein</fullName>
    </recommendedName>
</protein>
<sequence>MGSKPMAFTVVRQGNEIRVNTTGQGYQEQPSIASLGNGRWVVTWDGPGPNGPGVYQQVYTGDGVPVFAAEQRVDLAMAGSAVGQNASVQVLPDGGWIVTWTRASSGDADVFMQRFDANGSPLLPIGGPAANIQVNTLTVGRQSDSKVTILDDGWLITWKDSGGRVFQQRYNADGEPQYRNGGGNPEERRVSPDTSFAIGGTDVAALDDGAAVVWTRKANSSAAYEVVLQMLDDDGDPVLADEHVIAVATTTFTAPSIKALPNGTGFLVVWSGPDADGQGVFLQKFDAQGRAAFAQPLRINALEAGVQTEASVEVLDDGGFVVTFSSAFDVFQRRFDSDGNPQGVETPIAAWLGSEWNRQGVTAYLGEGRWVSAWSNFNQGGDENAGVAQRVFTLADTAVLTSAAEIASGTVDGETLQVRAGGLSDGDRVDGGGGNDTLEMIEAGTLDLRLPLAFAGFEIIAGSGGADTIITDLARLSGIATINGGDGNDVLQLSGADAFDLSGIAINGIERIELTDPARVTVDETQIALRMFGDVSEDEVILTTGALTLDERIQVFRQGFDKITFGGVTYTNAPPVISHLDGDGVVAAVGTSVRLDFAGNATVTEDTERFSSLSVKITNRVVGEDRLLIVATGGITLDGTTVRVDGTAIGTIVENGGGAEGLKIDFLASATADQVRTLIWAPTYQNTLSSDPDMRDRKVEVTLTDGIGATATAQVTVDIVPLGQGENAQPSITNRGPAPTGADTALLSPFANLRVSDDDDFLTVVVTFDAAKGRLVLGAKNFGTYDAAAGRYTITAHKDDITDDLRALQFNPTDRSDAIGTVHTTVFTLTATDPSNPAVTAEVTVNAVTANRAPASPVLTLSASSVAELSATGTLVGTLAATDPNQGDTVSYALIGASDAFRLNGNKLEVANGVGLDFEQARSHTFTIRATDARGLSNDSIVTVAVGDINPERTAGTAAGDRIAGGAAKDSLSGGLGNDTIFGGLGNDVLTGNGGRDFFVFNTKPNKSSNVDRVSDFSAKDDTIWLDNAVFTKIGETGTEARPAKLKADMFWTGKAAHDSSDRIIYDKATGALYYDADGTGRSAQVKIATLTKNQKVSVSDFFAI</sequence>
<keyword evidence="4" id="KW-0325">Glycoprotein</keyword>
<evidence type="ECO:0000256" key="3">
    <source>
        <dbReference type="ARBA" id="ARBA00022989"/>
    </source>
</evidence>
<dbReference type="PANTHER" id="PTHR24028">
    <property type="entry name" value="CADHERIN-87A"/>
    <property type="match status" value="1"/>
</dbReference>
<dbReference type="GO" id="GO:0005509">
    <property type="term" value="F:calcium ion binding"/>
    <property type="evidence" value="ECO:0007669"/>
    <property type="project" value="InterPro"/>
</dbReference>
<dbReference type="InterPro" id="IPR050174">
    <property type="entry name" value="Protocadherin/Cadherin-CA"/>
</dbReference>
<reference evidence="6" key="1">
    <citation type="submission" date="2016-07" db="EMBL/GenBank/DDBJ databases">
        <title>Microvirga ossetica sp. nov. a new species of rhizobia isolated from root nodules of the legume species Vicia alpestris Steven originated from North Ossetia region in the Caucasus.</title>
        <authorList>
            <person name="Safronova V.I."/>
            <person name="Kuznetsova I.G."/>
            <person name="Sazanova A.L."/>
            <person name="Belimov A."/>
            <person name="Andronov E."/>
            <person name="Osledkin Y.S."/>
            <person name="Onishchuk O.P."/>
            <person name="Kurchak O.N."/>
            <person name="Shaposhnikov A.I."/>
            <person name="Willems A."/>
            <person name="Tikhonovich I.A."/>
        </authorList>
    </citation>
    <scope>NUCLEOTIDE SEQUENCE [LARGE SCALE GENOMIC DNA]</scope>
    <source>
        <strain evidence="6">V5/3M</strain>
    </source>
</reference>
<accession>A0A1B2EEL7</accession>
<evidence type="ECO:0000259" key="5">
    <source>
        <dbReference type="PROSITE" id="PS50268"/>
    </source>
</evidence>
<dbReference type="KEGG" id="moc:BB934_09445"/>
<dbReference type="SMART" id="SM00112">
    <property type="entry name" value="CA"/>
    <property type="match status" value="1"/>
</dbReference>
<dbReference type="AlphaFoldDB" id="A0A1B2EEL7"/>
<dbReference type="OrthoDB" id="8011421at2"/>
<dbReference type="InterPro" id="IPR015919">
    <property type="entry name" value="Cadherin-like_sf"/>
</dbReference>
<dbReference type="PROSITE" id="PS50268">
    <property type="entry name" value="CADHERIN_2"/>
    <property type="match status" value="1"/>
</dbReference>
<keyword evidence="2" id="KW-0812">Transmembrane</keyword>
<evidence type="ECO:0000256" key="2">
    <source>
        <dbReference type="ARBA" id="ARBA00022692"/>
    </source>
</evidence>
<keyword evidence="3" id="KW-1133">Transmembrane helix</keyword>
<evidence type="ECO:0000313" key="6">
    <source>
        <dbReference type="EMBL" id="ANY78424.1"/>
    </source>
</evidence>
<proteinExistence type="predicted"/>
<dbReference type="SUPFAM" id="SSF51120">
    <property type="entry name" value="beta-Roll"/>
    <property type="match status" value="1"/>
</dbReference>
<dbReference type="InterPro" id="IPR002126">
    <property type="entry name" value="Cadherin-like_dom"/>
</dbReference>
<dbReference type="EMBL" id="CP016616">
    <property type="protein sequence ID" value="ANY78424.1"/>
    <property type="molecule type" value="Genomic_DNA"/>
</dbReference>
<dbReference type="Pfam" id="PF00353">
    <property type="entry name" value="HemolysinCabind"/>
    <property type="match status" value="3"/>
</dbReference>
<dbReference type="GO" id="GO:0005886">
    <property type="term" value="C:plasma membrane"/>
    <property type="evidence" value="ECO:0007669"/>
    <property type="project" value="TreeGrafter"/>
</dbReference>
<gene>
    <name evidence="6" type="ORF">BB934_09445</name>
</gene>
<evidence type="ECO:0000256" key="1">
    <source>
        <dbReference type="ARBA" id="ARBA00004167"/>
    </source>
</evidence>